<name>A0A4R5DXH6_9ACTN</name>
<keyword evidence="2" id="KW-0378">Hydrolase</keyword>
<keyword evidence="3" id="KW-1185">Reference proteome</keyword>
<feature type="domain" description="Endonuclease/exonuclease/phosphatase" evidence="1">
    <location>
        <begin position="7"/>
        <end position="242"/>
    </location>
</feature>
<comment type="caution">
    <text evidence="2">The sequence shown here is derived from an EMBL/GenBank/DDBJ whole genome shotgun (WGS) entry which is preliminary data.</text>
</comment>
<organism evidence="2 3">
    <name type="scientific">Jiangella asiatica</name>
    <dbReference type="NCBI Taxonomy" id="2530372"/>
    <lineage>
        <taxon>Bacteria</taxon>
        <taxon>Bacillati</taxon>
        <taxon>Actinomycetota</taxon>
        <taxon>Actinomycetes</taxon>
        <taxon>Jiangellales</taxon>
        <taxon>Jiangellaceae</taxon>
        <taxon>Jiangella</taxon>
    </lineage>
</organism>
<dbReference type="GO" id="GO:0004519">
    <property type="term" value="F:endonuclease activity"/>
    <property type="evidence" value="ECO:0007669"/>
    <property type="project" value="UniProtKB-KW"/>
</dbReference>
<dbReference type="Pfam" id="PF03372">
    <property type="entry name" value="Exo_endo_phos"/>
    <property type="match status" value="1"/>
</dbReference>
<accession>A0A4R5DXH6</accession>
<evidence type="ECO:0000313" key="3">
    <source>
        <dbReference type="Proteomes" id="UP000294739"/>
    </source>
</evidence>
<dbReference type="SUPFAM" id="SSF56219">
    <property type="entry name" value="DNase I-like"/>
    <property type="match status" value="1"/>
</dbReference>
<reference evidence="2 3" key="1">
    <citation type="submission" date="2019-03" db="EMBL/GenBank/DDBJ databases">
        <title>Draft genome sequences of novel Actinobacteria.</title>
        <authorList>
            <person name="Sahin N."/>
            <person name="Ay H."/>
            <person name="Saygin H."/>
        </authorList>
    </citation>
    <scope>NUCLEOTIDE SEQUENCE [LARGE SCALE GENOMIC DNA]</scope>
    <source>
        <strain evidence="2 3">5K138</strain>
    </source>
</reference>
<dbReference type="AlphaFoldDB" id="A0A4R5DXH6"/>
<evidence type="ECO:0000259" key="1">
    <source>
        <dbReference type="Pfam" id="PF03372"/>
    </source>
</evidence>
<sequence>MTTFVSMTYNIWGGHWLAERTPALRWLFEVREPDLLAVQELTPSSRDIIDAALPGHRRVDDPFPGWAVQSNLWWRDDLFAMEEYGAEDVGIRAEHARLFWVRLRPAGSSSSFVYSTAHLTWPGHPQERADDLNPRVGQARQVAAALDRLAGEGPCVFTVDINDYARPLWVLRAAGFADSFAALGRSSPITHPVVPLIGPGRGWSAPEPVAKAIDWQFHRGSLRPRCAEVVEFFHEGVAPSDHKPVVVTYTLPDKEKP</sequence>
<dbReference type="InParanoid" id="A0A4R5DXH6"/>
<evidence type="ECO:0000313" key="2">
    <source>
        <dbReference type="EMBL" id="TDE16035.1"/>
    </source>
</evidence>
<dbReference type="EMBL" id="SMKZ01000001">
    <property type="protein sequence ID" value="TDE16035.1"/>
    <property type="molecule type" value="Genomic_DNA"/>
</dbReference>
<protein>
    <submittedName>
        <fullName evidence="2">Endonuclease</fullName>
    </submittedName>
</protein>
<dbReference type="Gene3D" id="3.60.10.10">
    <property type="entry name" value="Endonuclease/exonuclease/phosphatase"/>
    <property type="match status" value="1"/>
</dbReference>
<gene>
    <name evidence="2" type="ORF">E1269_01760</name>
</gene>
<dbReference type="Proteomes" id="UP000294739">
    <property type="component" value="Unassembled WGS sequence"/>
</dbReference>
<dbReference type="InterPro" id="IPR005135">
    <property type="entry name" value="Endo/exonuclease/phosphatase"/>
</dbReference>
<dbReference type="InterPro" id="IPR036691">
    <property type="entry name" value="Endo/exonu/phosph_ase_sf"/>
</dbReference>
<dbReference type="OrthoDB" id="9793162at2"/>
<keyword evidence="2" id="KW-0255">Endonuclease</keyword>
<proteinExistence type="predicted"/>
<keyword evidence="2" id="KW-0540">Nuclease</keyword>
<dbReference type="RefSeq" id="WP_131890327.1">
    <property type="nucleotide sequence ID" value="NZ_SMKZ01000001.1"/>
</dbReference>